<dbReference type="Proteomes" id="UP001283361">
    <property type="component" value="Unassembled WGS sequence"/>
</dbReference>
<dbReference type="AlphaFoldDB" id="A0AAE1CVB4"/>
<proteinExistence type="predicted"/>
<protein>
    <submittedName>
        <fullName evidence="1">Uncharacterized protein</fullName>
    </submittedName>
</protein>
<name>A0AAE1CVB4_9GAST</name>
<gene>
    <name evidence="1" type="ORF">RRG08_036761</name>
</gene>
<dbReference type="EMBL" id="JAWDGP010006657">
    <property type="protein sequence ID" value="KAK3737357.1"/>
    <property type="molecule type" value="Genomic_DNA"/>
</dbReference>
<keyword evidence="2" id="KW-1185">Reference proteome</keyword>
<reference evidence="1" key="1">
    <citation type="journal article" date="2023" name="G3 (Bethesda)">
        <title>A reference genome for the long-term kleptoplast-retaining sea slug Elysia crispata morphotype clarki.</title>
        <authorList>
            <person name="Eastman K.E."/>
            <person name="Pendleton A.L."/>
            <person name="Shaikh M.A."/>
            <person name="Suttiyut T."/>
            <person name="Ogas R."/>
            <person name="Tomko P."/>
            <person name="Gavelis G."/>
            <person name="Widhalm J.R."/>
            <person name="Wisecaver J.H."/>
        </authorList>
    </citation>
    <scope>NUCLEOTIDE SEQUENCE</scope>
    <source>
        <strain evidence="1">ECLA1</strain>
    </source>
</reference>
<sequence>MVTANRWTIMARAGQVHFAPLSPQCEGQSVILTQGPRDLGFWRIIYPRLGSVCCGLLRRRPKKDWLLIPGLLQNQIKWDSEIPRSERRRACYG</sequence>
<accession>A0AAE1CVB4</accession>
<comment type="caution">
    <text evidence="1">The sequence shown here is derived from an EMBL/GenBank/DDBJ whole genome shotgun (WGS) entry which is preliminary data.</text>
</comment>
<organism evidence="1 2">
    <name type="scientific">Elysia crispata</name>
    <name type="common">lettuce slug</name>
    <dbReference type="NCBI Taxonomy" id="231223"/>
    <lineage>
        <taxon>Eukaryota</taxon>
        <taxon>Metazoa</taxon>
        <taxon>Spiralia</taxon>
        <taxon>Lophotrochozoa</taxon>
        <taxon>Mollusca</taxon>
        <taxon>Gastropoda</taxon>
        <taxon>Heterobranchia</taxon>
        <taxon>Euthyneura</taxon>
        <taxon>Panpulmonata</taxon>
        <taxon>Sacoglossa</taxon>
        <taxon>Placobranchoidea</taxon>
        <taxon>Plakobranchidae</taxon>
        <taxon>Elysia</taxon>
    </lineage>
</organism>
<evidence type="ECO:0000313" key="1">
    <source>
        <dbReference type="EMBL" id="KAK3737357.1"/>
    </source>
</evidence>
<evidence type="ECO:0000313" key="2">
    <source>
        <dbReference type="Proteomes" id="UP001283361"/>
    </source>
</evidence>